<protein>
    <submittedName>
        <fullName evidence="1">Putative nucleotidyltransferase</fullName>
    </submittedName>
</protein>
<dbReference type="Proteomes" id="UP000244152">
    <property type="component" value="Unassembled WGS sequence"/>
</dbReference>
<dbReference type="AlphaFoldDB" id="A0A2T5I6X7"/>
<dbReference type="InterPro" id="IPR014942">
    <property type="entry name" value="AbiEii"/>
</dbReference>
<dbReference type="InterPro" id="IPR014513">
    <property type="entry name" value="UCP021525"/>
</dbReference>
<sequence>MIDTSPPLTLKPNLPVDSTTVLAIRQIHEASKALGFPVFLVGAMARIILLENIYGLQAGRATTDVDFAFALDNWEQFEAVKEFLVSNANFEESTNVPHRLLLQLPSLSCKLSVDLIPFGGIERSLNVMAWPPDMSVIMNVAGYSDALATAVKVEVSPGIDMAIASLPGIVILKLFAWEDRGQETRKDATDLAILFRSYHEAGNESRIYEESTFAALVAVEYDIELAGAWLLGKDVAVMASAQTNRDLKELLTGKKSGQLIEDMARTMLAKEDALEHSRRLFEQFTTGFITGKVKSSQTD</sequence>
<proteinExistence type="predicted"/>
<comment type="caution">
    <text evidence="1">The sequence shown here is derived from an EMBL/GenBank/DDBJ whole genome shotgun (WGS) entry which is preliminary data.</text>
</comment>
<dbReference type="EMBL" id="QAOK01000025">
    <property type="protein sequence ID" value="PTQ79591.1"/>
    <property type="molecule type" value="Genomic_DNA"/>
</dbReference>
<dbReference type="Pfam" id="PF08843">
    <property type="entry name" value="AbiEii"/>
    <property type="match status" value="1"/>
</dbReference>
<dbReference type="RefSeq" id="WP_107762932.1">
    <property type="nucleotide sequence ID" value="NZ_QAOK01000025.1"/>
</dbReference>
<gene>
    <name evidence="1" type="ORF">C8R21_12526</name>
</gene>
<evidence type="ECO:0000313" key="1">
    <source>
        <dbReference type="EMBL" id="PTQ79591.1"/>
    </source>
</evidence>
<name>A0A2T5I6X7_9PROT</name>
<evidence type="ECO:0000313" key="2">
    <source>
        <dbReference type="Proteomes" id="UP000244152"/>
    </source>
</evidence>
<accession>A0A2T5I6X7</accession>
<dbReference type="PIRSF" id="PIRSF021525">
    <property type="entry name" value="UCP021525"/>
    <property type="match status" value="1"/>
</dbReference>
<organism evidence="1 2">
    <name type="scientific">Nitrosospira multiformis</name>
    <dbReference type="NCBI Taxonomy" id="1231"/>
    <lineage>
        <taxon>Bacteria</taxon>
        <taxon>Pseudomonadati</taxon>
        <taxon>Pseudomonadota</taxon>
        <taxon>Betaproteobacteria</taxon>
        <taxon>Nitrosomonadales</taxon>
        <taxon>Nitrosomonadaceae</taxon>
        <taxon>Nitrosospira</taxon>
    </lineage>
</organism>
<keyword evidence="1" id="KW-0808">Transferase</keyword>
<dbReference type="GO" id="GO:0016740">
    <property type="term" value="F:transferase activity"/>
    <property type="evidence" value="ECO:0007669"/>
    <property type="project" value="UniProtKB-KW"/>
</dbReference>
<reference evidence="1 2" key="1">
    <citation type="submission" date="2018-04" db="EMBL/GenBank/DDBJ databases">
        <title>Active sludge and wastewater microbial communities from Klosterneuburg, Austria.</title>
        <authorList>
            <person name="Wagner M."/>
        </authorList>
    </citation>
    <scope>NUCLEOTIDE SEQUENCE [LARGE SCALE GENOMIC DNA]</scope>
    <source>
        <strain evidence="1 2">Nl12</strain>
    </source>
</reference>